<feature type="modified residue" description="4-aspartylphosphate" evidence="5">
    <location>
        <position position="605"/>
    </location>
</feature>
<dbReference type="PANTHER" id="PTHR43547:SF2">
    <property type="entry name" value="HYBRID SIGNAL TRANSDUCTION HISTIDINE KINASE C"/>
    <property type="match status" value="1"/>
</dbReference>
<dbReference type="Pfam" id="PF00512">
    <property type="entry name" value="HisKA"/>
    <property type="match status" value="1"/>
</dbReference>
<dbReference type="InterPro" id="IPR003661">
    <property type="entry name" value="HisK_dim/P_dom"/>
</dbReference>
<dbReference type="PROSITE" id="PS50110">
    <property type="entry name" value="RESPONSE_REGULATORY"/>
    <property type="match status" value="1"/>
</dbReference>
<name>A0A2N3RPP9_9XANT</name>
<dbReference type="EMBL" id="PHKW01000001">
    <property type="protein sequence ID" value="PKV18736.1"/>
    <property type="molecule type" value="Genomic_DNA"/>
</dbReference>
<evidence type="ECO:0000256" key="3">
    <source>
        <dbReference type="ARBA" id="ARBA00022553"/>
    </source>
</evidence>
<evidence type="ECO:0000259" key="8">
    <source>
        <dbReference type="PROSITE" id="PS50112"/>
    </source>
</evidence>
<dbReference type="Pfam" id="PF08448">
    <property type="entry name" value="PAS_4"/>
    <property type="match status" value="1"/>
</dbReference>
<accession>A0A2N3RPP9</accession>
<evidence type="ECO:0000313" key="13">
    <source>
        <dbReference type="Proteomes" id="UP000233748"/>
    </source>
</evidence>
<dbReference type="InterPro" id="IPR001789">
    <property type="entry name" value="Sig_transdc_resp-reg_receiver"/>
</dbReference>
<keyword evidence="10" id="KW-0418">Kinase</keyword>
<dbReference type="Gene3D" id="1.10.287.130">
    <property type="match status" value="1"/>
</dbReference>
<dbReference type="InterPro" id="IPR004358">
    <property type="entry name" value="Sig_transdc_His_kin-like_C"/>
</dbReference>
<evidence type="ECO:0000259" key="9">
    <source>
        <dbReference type="PROSITE" id="PS50113"/>
    </source>
</evidence>
<dbReference type="CDD" id="cd00130">
    <property type="entry name" value="PAS"/>
    <property type="match status" value="1"/>
</dbReference>
<dbReference type="SUPFAM" id="SSF55785">
    <property type="entry name" value="PYP-like sensor domain (PAS domain)"/>
    <property type="match status" value="2"/>
</dbReference>
<dbReference type="Gene3D" id="3.30.450.20">
    <property type="entry name" value="PAS domain"/>
    <property type="match status" value="2"/>
</dbReference>
<sequence>MVSDLSTPTPSPSLAAALPAAIAEPFLDPAMYHEIFHNIDAGFCVIDMVFDGGQAVDYLIRTTNGAFERYTGLSTNALNVSIRDLLPEQEQEWFDRYGHVARTGNRIHFEMQAKALKRWYSVDAFRVGQPEQGRVAVLFMDITERKRVERELAESEARFSALADGLPMPVWVLDAQGVVRFVNSAYGEFFGLDISSGTVSAWSELLHPDDLPTFQFELAASLQEQRGLRALVRARRHDGQWRWIEMTATPRYSADGRFIGLAGSSPDVTEQREIELAREQLLESERSARNEAESMARLKDEFLATLSHELRTPLTTILGWSELLLQRVEEGQPNYKGLSVIASSARAQKRLISDMLDLSSMLLGKVQLEVESLDLAEQVREALNTQELAAEGKDQILELHVPSTPCLVLGDATRLQQVLWNLLSNAIKFTPAHGRIDVSIERDEGHLVVSVCDSGDGIAAEFLPHLFGRFRQADGTTTRQHGGLGLGLAIVQQLVEMHGGQVGATSGGRGKGATFTVRLPEHIPDQAKRPRRELRRRLMSEQIVEARALNGLRLLAVEDQPDMLDYLRRLLEEQGAEVVTAGSATDALALIDHRGHARFDLMLTDIGMPGMDGYGLIRTVRDNLGLDATALPAVAVTALAREDDRKRALASGFQEHLAKPYSVAQLVTAVRAARQAVE</sequence>
<dbReference type="CDD" id="cd16922">
    <property type="entry name" value="HATPase_EvgS-ArcB-TorS-like"/>
    <property type="match status" value="1"/>
</dbReference>
<evidence type="ECO:0000256" key="1">
    <source>
        <dbReference type="ARBA" id="ARBA00000085"/>
    </source>
</evidence>
<reference evidence="12 13" key="1">
    <citation type="submission" date="2017-11" db="EMBL/GenBank/DDBJ databases">
        <title>Xanthomonas prunicola sp. nov., a novel pathogen that affects nectarine (Prunus persica var. nectarine) trees.</title>
        <authorList>
            <person name="Lopez M."/>
            <person name="Lopez-Soriano P."/>
            <person name="Garita-Cambronero J."/>
            <person name="Beltran C."/>
            <person name="Taghouti G."/>
            <person name="Portier P."/>
            <person name="Cubero J."/>
            <person name="Fischer-Le Saux M."/>
            <person name="Marco-Noales E."/>
        </authorList>
    </citation>
    <scope>NUCLEOTIDE SEQUENCE [LARGE SCALE GENOMIC DNA]</scope>
    <source>
        <strain evidence="10 12">CFBP8353</strain>
        <strain evidence="11 13">CFBP8354</strain>
    </source>
</reference>
<dbReference type="InterPro" id="IPR013656">
    <property type="entry name" value="PAS_4"/>
</dbReference>
<dbReference type="GO" id="GO:0000155">
    <property type="term" value="F:phosphorelay sensor kinase activity"/>
    <property type="evidence" value="ECO:0007669"/>
    <property type="project" value="InterPro"/>
</dbReference>
<gene>
    <name evidence="10" type="ORF">XpruCFBP8353_05250</name>
    <name evidence="11" type="ORF">XpruCFBP8354_05250</name>
</gene>
<keyword evidence="3 5" id="KW-0597">Phosphoprotein</keyword>
<dbReference type="SMART" id="SM00388">
    <property type="entry name" value="HisKA"/>
    <property type="match status" value="1"/>
</dbReference>
<dbReference type="FunFam" id="3.30.450.20:FF:000163">
    <property type="entry name" value="Sensor histidine kinase"/>
    <property type="match status" value="1"/>
</dbReference>
<dbReference type="PROSITE" id="PS50113">
    <property type="entry name" value="PAC"/>
    <property type="match status" value="1"/>
</dbReference>
<dbReference type="SUPFAM" id="SSF55874">
    <property type="entry name" value="ATPase domain of HSP90 chaperone/DNA topoisomerase II/histidine kinase"/>
    <property type="match status" value="1"/>
</dbReference>
<feature type="domain" description="Response regulatory" evidence="7">
    <location>
        <begin position="553"/>
        <end position="674"/>
    </location>
</feature>
<dbReference type="Gene3D" id="3.30.565.10">
    <property type="entry name" value="Histidine kinase-like ATPase, C-terminal domain"/>
    <property type="match status" value="1"/>
</dbReference>
<dbReference type="InterPro" id="IPR001610">
    <property type="entry name" value="PAC"/>
</dbReference>
<dbReference type="Pfam" id="PF13188">
    <property type="entry name" value="PAS_8"/>
    <property type="match status" value="1"/>
</dbReference>
<dbReference type="Pfam" id="PF02518">
    <property type="entry name" value="HATPase_c"/>
    <property type="match status" value="1"/>
</dbReference>
<keyword evidence="4" id="KW-0902">Two-component regulatory system</keyword>
<feature type="domain" description="Histidine kinase" evidence="6">
    <location>
        <begin position="305"/>
        <end position="523"/>
    </location>
</feature>
<evidence type="ECO:0000313" key="11">
    <source>
        <dbReference type="EMBL" id="PKV18736.1"/>
    </source>
</evidence>
<dbReference type="InterPro" id="IPR036890">
    <property type="entry name" value="HATPase_C_sf"/>
</dbReference>
<evidence type="ECO:0000256" key="2">
    <source>
        <dbReference type="ARBA" id="ARBA00012438"/>
    </source>
</evidence>
<dbReference type="Pfam" id="PF00072">
    <property type="entry name" value="Response_reg"/>
    <property type="match status" value="1"/>
</dbReference>
<dbReference type="PRINTS" id="PR00344">
    <property type="entry name" value="BCTRLSENSOR"/>
</dbReference>
<dbReference type="Gene3D" id="3.40.50.2300">
    <property type="match status" value="1"/>
</dbReference>
<dbReference type="InterPro" id="IPR003594">
    <property type="entry name" value="HATPase_dom"/>
</dbReference>
<dbReference type="InterPro" id="IPR005467">
    <property type="entry name" value="His_kinase_dom"/>
</dbReference>
<comment type="catalytic activity">
    <reaction evidence="1">
        <text>ATP + protein L-histidine = ADP + protein N-phospho-L-histidine.</text>
        <dbReference type="EC" id="2.7.13.3"/>
    </reaction>
</comment>
<dbReference type="SUPFAM" id="SSF47384">
    <property type="entry name" value="Homodimeric domain of signal transducing histidine kinase"/>
    <property type="match status" value="1"/>
</dbReference>
<dbReference type="Proteomes" id="UP000233748">
    <property type="component" value="Unassembled WGS sequence"/>
</dbReference>
<evidence type="ECO:0000313" key="12">
    <source>
        <dbReference type="Proteomes" id="UP000233720"/>
    </source>
</evidence>
<dbReference type="InterPro" id="IPR000700">
    <property type="entry name" value="PAS-assoc_C"/>
</dbReference>
<feature type="domain" description="PAC" evidence="9">
    <location>
        <begin position="228"/>
        <end position="280"/>
    </location>
</feature>
<evidence type="ECO:0000256" key="5">
    <source>
        <dbReference type="PROSITE-ProRule" id="PRU00169"/>
    </source>
</evidence>
<dbReference type="FunFam" id="3.30.565.10:FF:000010">
    <property type="entry name" value="Sensor histidine kinase RcsC"/>
    <property type="match status" value="1"/>
</dbReference>
<feature type="domain" description="PAS" evidence="8">
    <location>
        <begin position="155"/>
        <end position="225"/>
    </location>
</feature>
<dbReference type="InterPro" id="IPR035965">
    <property type="entry name" value="PAS-like_dom_sf"/>
</dbReference>
<dbReference type="AlphaFoldDB" id="A0A2N3RPP9"/>
<dbReference type="SMART" id="SM00448">
    <property type="entry name" value="REC"/>
    <property type="match status" value="1"/>
</dbReference>
<dbReference type="RefSeq" id="WP_101362210.1">
    <property type="nucleotide sequence ID" value="NZ_PHKV01000001.1"/>
</dbReference>
<dbReference type="InterPro" id="IPR011006">
    <property type="entry name" value="CheY-like_superfamily"/>
</dbReference>
<evidence type="ECO:0000259" key="6">
    <source>
        <dbReference type="PROSITE" id="PS50109"/>
    </source>
</evidence>
<proteinExistence type="predicted"/>
<dbReference type="PANTHER" id="PTHR43547">
    <property type="entry name" value="TWO-COMPONENT HISTIDINE KINASE"/>
    <property type="match status" value="1"/>
</dbReference>
<dbReference type="SMART" id="SM00086">
    <property type="entry name" value="PAC"/>
    <property type="match status" value="1"/>
</dbReference>
<comment type="caution">
    <text evidence="10">The sequence shown here is derived from an EMBL/GenBank/DDBJ whole genome shotgun (WGS) entry which is preliminary data.</text>
</comment>
<dbReference type="SUPFAM" id="SSF52172">
    <property type="entry name" value="CheY-like"/>
    <property type="match status" value="1"/>
</dbReference>
<protein>
    <recommendedName>
        <fullName evidence="2">histidine kinase</fullName>
        <ecNumber evidence="2">2.7.13.3</ecNumber>
    </recommendedName>
</protein>
<dbReference type="InterPro" id="IPR036097">
    <property type="entry name" value="HisK_dim/P_sf"/>
</dbReference>
<dbReference type="EC" id="2.7.13.3" evidence="2"/>
<evidence type="ECO:0000256" key="4">
    <source>
        <dbReference type="ARBA" id="ARBA00023012"/>
    </source>
</evidence>
<dbReference type="SMART" id="SM00387">
    <property type="entry name" value="HATPase_c"/>
    <property type="match status" value="1"/>
</dbReference>
<organism evidence="10 12">
    <name type="scientific">Xanthomonas prunicola</name>
    <dbReference type="NCBI Taxonomy" id="2053930"/>
    <lineage>
        <taxon>Bacteria</taxon>
        <taxon>Pseudomonadati</taxon>
        <taxon>Pseudomonadota</taxon>
        <taxon>Gammaproteobacteria</taxon>
        <taxon>Lysobacterales</taxon>
        <taxon>Lysobacteraceae</taxon>
        <taxon>Xanthomonas</taxon>
    </lineage>
</organism>
<dbReference type="NCBIfam" id="TIGR00229">
    <property type="entry name" value="sensory_box"/>
    <property type="match status" value="2"/>
</dbReference>
<dbReference type="InterPro" id="IPR000014">
    <property type="entry name" value="PAS"/>
</dbReference>
<dbReference type="CDD" id="cd00082">
    <property type="entry name" value="HisKA"/>
    <property type="match status" value="1"/>
</dbReference>
<evidence type="ECO:0000259" key="7">
    <source>
        <dbReference type="PROSITE" id="PS50110"/>
    </source>
</evidence>
<dbReference type="PROSITE" id="PS50109">
    <property type="entry name" value="HIS_KIN"/>
    <property type="match status" value="1"/>
</dbReference>
<dbReference type="OrthoDB" id="9816309at2"/>
<dbReference type="Proteomes" id="UP000233720">
    <property type="component" value="Unassembled WGS sequence"/>
</dbReference>
<dbReference type="EMBL" id="PHKV01000001">
    <property type="protein sequence ID" value="PKV14454.1"/>
    <property type="molecule type" value="Genomic_DNA"/>
</dbReference>
<dbReference type="PROSITE" id="PS50112">
    <property type="entry name" value="PAS"/>
    <property type="match status" value="1"/>
</dbReference>
<evidence type="ECO:0000313" key="10">
    <source>
        <dbReference type="EMBL" id="PKV14454.1"/>
    </source>
</evidence>
<keyword evidence="13" id="KW-1185">Reference proteome</keyword>
<keyword evidence="10" id="KW-0808">Transferase</keyword>
<dbReference type="SMART" id="SM00091">
    <property type="entry name" value="PAS"/>
    <property type="match status" value="2"/>
</dbReference>